<sequence>MTKDEVRARLRAKREAMSVFAVEGAAANLAEWMYRLPMPVGEGETIGCYLPIGSEPGSDAMLDALIDQGFRLIVPVVPDGDPQPLHWAAYSLATPLETRRWGLVEPKSESLGPGALADASVIFVPALAVTHGGARLGRGAGYYDRSLPASRAVRIAIVYDDEVLNDLPVEPNDVPMEWVLTPEAGFRRLDG</sequence>
<dbReference type="PANTHER" id="PTHR23407:SF1">
    <property type="entry name" value="5-FORMYLTETRAHYDROFOLATE CYCLO-LIGASE"/>
    <property type="match status" value="1"/>
</dbReference>
<name>A0ABN3Y7C4_9ACTN</name>
<dbReference type="EMBL" id="BAAAVS010000001">
    <property type="protein sequence ID" value="GAA3022003.1"/>
    <property type="molecule type" value="Genomic_DNA"/>
</dbReference>
<gene>
    <name evidence="5" type="ORF">GCM10010528_00030</name>
</gene>
<keyword evidence="4" id="KW-0460">Magnesium</keyword>
<reference evidence="5 6" key="1">
    <citation type="journal article" date="2019" name="Int. J. Syst. Evol. Microbiol.">
        <title>The Global Catalogue of Microorganisms (GCM) 10K type strain sequencing project: providing services to taxonomists for standard genome sequencing and annotation.</title>
        <authorList>
            <consortium name="The Broad Institute Genomics Platform"/>
            <consortium name="The Broad Institute Genome Sequencing Center for Infectious Disease"/>
            <person name="Wu L."/>
            <person name="Ma J."/>
        </authorList>
    </citation>
    <scope>NUCLEOTIDE SEQUENCE [LARGE SCALE GENOMIC DNA]</scope>
    <source>
        <strain evidence="5 6">JCM 14234</strain>
    </source>
</reference>
<dbReference type="EC" id="6.3.3.2" evidence="4"/>
<dbReference type="InterPro" id="IPR024185">
    <property type="entry name" value="FTHF_cligase-like_sf"/>
</dbReference>
<proteinExistence type="inferred from homology"/>
<comment type="cofactor">
    <cofactor evidence="4">
        <name>Mg(2+)</name>
        <dbReference type="ChEBI" id="CHEBI:18420"/>
    </cofactor>
</comment>
<evidence type="ECO:0000256" key="4">
    <source>
        <dbReference type="RuleBase" id="RU361279"/>
    </source>
</evidence>
<keyword evidence="6" id="KW-1185">Reference proteome</keyword>
<protein>
    <recommendedName>
        <fullName evidence="4">5-formyltetrahydrofolate cyclo-ligase</fullName>
        <ecNumber evidence="4">6.3.3.2</ecNumber>
    </recommendedName>
</protein>
<dbReference type="Pfam" id="PF01812">
    <property type="entry name" value="5-FTHF_cyc-lig"/>
    <property type="match status" value="1"/>
</dbReference>
<evidence type="ECO:0000313" key="5">
    <source>
        <dbReference type="EMBL" id="GAA3022003.1"/>
    </source>
</evidence>
<keyword evidence="3 4" id="KW-0067">ATP-binding</keyword>
<dbReference type="NCBIfam" id="TIGR02727">
    <property type="entry name" value="MTHFS_bact"/>
    <property type="match status" value="1"/>
</dbReference>
<comment type="caution">
    <text evidence="5">The sequence shown here is derived from an EMBL/GenBank/DDBJ whole genome shotgun (WGS) entry which is preliminary data.</text>
</comment>
<evidence type="ECO:0000256" key="1">
    <source>
        <dbReference type="ARBA" id="ARBA00010638"/>
    </source>
</evidence>
<dbReference type="PANTHER" id="PTHR23407">
    <property type="entry name" value="ATPASE INHIBITOR/5-FORMYLTETRAHYDROFOLATE CYCLO-LIGASE"/>
    <property type="match status" value="1"/>
</dbReference>
<accession>A0ABN3Y7C4</accession>
<keyword evidence="2 4" id="KW-0547">Nucleotide-binding</keyword>
<evidence type="ECO:0000313" key="6">
    <source>
        <dbReference type="Proteomes" id="UP001501035"/>
    </source>
</evidence>
<keyword evidence="4" id="KW-0479">Metal-binding</keyword>
<evidence type="ECO:0000256" key="3">
    <source>
        <dbReference type="ARBA" id="ARBA00022840"/>
    </source>
</evidence>
<organism evidence="5 6">
    <name type="scientific">Gordonia defluvii</name>
    <dbReference type="NCBI Taxonomy" id="283718"/>
    <lineage>
        <taxon>Bacteria</taxon>
        <taxon>Bacillati</taxon>
        <taxon>Actinomycetota</taxon>
        <taxon>Actinomycetes</taxon>
        <taxon>Mycobacteriales</taxon>
        <taxon>Gordoniaceae</taxon>
        <taxon>Gordonia</taxon>
    </lineage>
</organism>
<comment type="catalytic activity">
    <reaction evidence="4">
        <text>(6S)-5-formyl-5,6,7,8-tetrahydrofolate + ATP = (6R)-5,10-methenyltetrahydrofolate + ADP + phosphate</text>
        <dbReference type="Rhea" id="RHEA:10488"/>
        <dbReference type="ChEBI" id="CHEBI:30616"/>
        <dbReference type="ChEBI" id="CHEBI:43474"/>
        <dbReference type="ChEBI" id="CHEBI:57455"/>
        <dbReference type="ChEBI" id="CHEBI:57457"/>
        <dbReference type="ChEBI" id="CHEBI:456216"/>
        <dbReference type="EC" id="6.3.3.2"/>
    </reaction>
</comment>
<dbReference type="PIRSF" id="PIRSF006806">
    <property type="entry name" value="FTHF_cligase"/>
    <property type="match status" value="1"/>
</dbReference>
<evidence type="ECO:0000256" key="2">
    <source>
        <dbReference type="ARBA" id="ARBA00022741"/>
    </source>
</evidence>
<dbReference type="InterPro" id="IPR002698">
    <property type="entry name" value="FTHF_cligase"/>
</dbReference>
<comment type="similarity">
    <text evidence="1 4">Belongs to the 5-formyltetrahydrofolate cyclo-ligase family.</text>
</comment>
<dbReference type="Proteomes" id="UP001501035">
    <property type="component" value="Unassembled WGS sequence"/>
</dbReference>
<dbReference type="Gene3D" id="3.40.50.10420">
    <property type="entry name" value="NagB/RpiA/CoA transferase-like"/>
    <property type="match status" value="1"/>
</dbReference>
<dbReference type="RefSeq" id="WP_290706675.1">
    <property type="nucleotide sequence ID" value="NZ_BAAAVS010000001.1"/>
</dbReference>
<dbReference type="InterPro" id="IPR037171">
    <property type="entry name" value="NagB/RpiA_transferase-like"/>
</dbReference>
<dbReference type="SUPFAM" id="SSF100950">
    <property type="entry name" value="NagB/RpiA/CoA transferase-like"/>
    <property type="match status" value="1"/>
</dbReference>